<feature type="domain" description="Transglutaminase-like" evidence="2">
    <location>
        <begin position="13"/>
        <end position="127"/>
    </location>
</feature>
<dbReference type="InterPro" id="IPR002931">
    <property type="entry name" value="Transglutaminase-like"/>
</dbReference>
<evidence type="ECO:0000259" key="2">
    <source>
        <dbReference type="Pfam" id="PF01841"/>
    </source>
</evidence>
<name>A0ABV1WRE6_9ACTN</name>
<feature type="region of interest" description="Disordered" evidence="1">
    <location>
        <begin position="194"/>
        <end position="220"/>
    </location>
</feature>
<dbReference type="Pfam" id="PF01841">
    <property type="entry name" value="Transglut_core"/>
    <property type="match status" value="1"/>
</dbReference>
<evidence type="ECO:0000313" key="3">
    <source>
        <dbReference type="EMBL" id="MER7179422.1"/>
    </source>
</evidence>
<evidence type="ECO:0000256" key="1">
    <source>
        <dbReference type="SAM" id="MobiDB-lite"/>
    </source>
</evidence>
<reference evidence="3 4" key="1">
    <citation type="submission" date="2024-06" db="EMBL/GenBank/DDBJ databases">
        <title>The Natural Products Discovery Center: Release of the First 8490 Sequenced Strains for Exploring Actinobacteria Biosynthetic Diversity.</title>
        <authorList>
            <person name="Kalkreuter E."/>
            <person name="Kautsar S.A."/>
            <person name="Yang D."/>
            <person name="Bader C.D."/>
            <person name="Teijaro C.N."/>
            <person name="Fluegel L."/>
            <person name="Davis C.M."/>
            <person name="Simpson J.R."/>
            <person name="Lauterbach L."/>
            <person name="Steele A.D."/>
            <person name="Gui C."/>
            <person name="Meng S."/>
            <person name="Li G."/>
            <person name="Viehrig K."/>
            <person name="Ye F."/>
            <person name="Su P."/>
            <person name="Kiefer A.F."/>
            <person name="Nichols A."/>
            <person name="Cepeda A.J."/>
            <person name="Yan W."/>
            <person name="Fan B."/>
            <person name="Jiang Y."/>
            <person name="Adhikari A."/>
            <person name="Zheng C.-J."/>
            <person name="Schuster L."/>
            <person name="Cowan T.M."/>
            <person name="Smanski M.J."/>
            <person name="Chevrette M.G."/>
            <person name="De Carvalho L.P.S."/>
            <person name="Shen B."/>
        </authorList>
    </citation>
    <scope>NUCLEOTIDE SEQUENCE [LARGE SCALE GENOMIC DNA]</scope>
    <source>
        <strain evidence="3 4">NPDC000234</strain>
    </source>
</reference>
<protein>
    <submittedName>
        <fullName evidence="3">Transglutaminase-like domain-containing protein</fullName>
    </submittedName>
</protein>
<gene>
    <name evidence="3" type="ORF">ABT404_08045</name>
</gene>
<dbReference type="RefSeq" id="WP_350778602.1">
    <property type="nucleotide sequence ID" value="NZ_JBEPEK010000040.1"/>
</dbReference>
<evidence type="ECO:0000313" key="4">
    <source>
        <dbReference type="Proteomes" id="UP001474181"/>
    </source>
</evidence>
<keyword evidence="4" id="KW-1185">Reference proteome</keyword>
<proteinExistence type="predicted"/>
<accession>A0ABV1WRE6</accession>
<comment type="caution">
    <text evidence="3">The sequence shown here is derived from an EMBL/GenBank/DDBJ whole genome shotgun (WGS) entry which is preliminary data.</text>
</comment>
<dbReference type="EMBL" id="JBEPEK010000040">
    <property type="protein sequence ID" value="MER7179422.1"/>
    <property type="molecule type" value="Genomic_DNA"/>
</dbReference>
<dbReference type="PANTHER" id="PTHR33490:SF3">
    <property type="entry name" value="CONSERVED INTEGRAL MEMBRANE PROTEIN"/>
    <property type="match status" value="1"/>
</dbReference>
<organism evidence="3 4">
    <name type="scientific">Streptomyces hyaluromycini</name>
    <dbReference type="NCBI Taxonomy" id="1377993"/>
    <lineage>
        <taxon>Bacteria</taxon>
        <taxon>Bacillati</taxon>
        <taxon>Actinomycetota</taxon>
        <taxon>Actinomycetes</taxon>
        <taxon>Kitasatosporales</taxon>
        <taxon>Streptomycetaceae</taxon>
        <taxon>Streptomyces</taxon>
    </lineage>
</organism>
<dbReference type="Gene3D" id="3.10.620.30">
    <property type="match status" value="1"/>
</dbReference>
<dbReference type="SUPFAM" id="SSF54001">
    <property type="entry name" value="Cysteine proteinases"/>
    <property type="match status" value="1"/>
</dbReference>
<dbReference type="Proteomes" id="UP001474181">
    <property type="component" value="Unassembled WGS sequence"/>
</dbReference>
<dbReference type="PANTHER" id="PTHR33490">
    <property type="entry name" value="BLR5614 PROTEIN-RELATED"/>
    <property type="match status" value="1"/>
</dbReference>
<sequence length="220" mass="24421">MFLDYNTPTLQKYVATVTAGADSDPQEQARALYYAVRDGIFYEVYGADMSPTGLRASAVLEAGQGFCVQKSVLFAAVTRAVGIPSKIIVTEVRNHLASERMRRMVGGDVFVHLFNAVYLGGRWIKTTPVFNKALCTLYGMDTLEFDPARDSHHHPFDRTGRTMEFLRQYGEFDDLPYDWLLALLRQKHPGMFAGDETPGSGSLLDEAPAASGLTRTSERP</sequence>
<dbReference type="InterPro" id="IPR038765">
    <property type="entry name" value="Papain-like_cys_pep_sf"/>
</dbReference>